<keyword evidence="7" id="KW-0472">Membrane</keyword>
<evidence type="ECO:0000256" key="7">
    <source>
        <dbReference type="SAM" id="Phobius"/>
    </source>
</evidence>
<name>G7YH31_CLOSI</name>
<feature type="domain" description="RRM" evidence="8">
    <location>
        <begin position="76"/>
        <end position="117"/>
    </location>
</feature>
<dbReference type="EMBL" id="DF143265">
    <property type="protein sequence ID" value="GAA52264.1"/>
    <property type="molecule type" value="Genomic_DNA"/>
</dbReference>
<dbReference type="GO" id="GO:0032259">
    <property type="term" value="P:methylation"/>
    <property type="evidence" value="ECO:0007669"/>
    <property type="project" value="UniProtKB-KW"/>
</dbReference>
<keyword evidence="10" id="KW-1185">Reference proteome</keyword>
<dbReference type="PANTHER" id="PTHR45814:SF2">
    <property type="entry name" value="HISTONE-LYSINE N-METHYLTRANSFERASE SETD1"/>
    <property type="match status" value="1"/>
</dbReference>
<dbReference type="GO" id="GO:0048188">
    <property type="term" value="C:Set1C/COMPASS complex"/>
    <property type="evidence" value="ECO:0007669"/>
    <property type="project" value="TreeGrafter"/>
</dbReference>
<dbReference type="GO" id="GO:0003723">
    <property type="term" value="F:RNA binding"/>
    <property type="evidence" value="ECO:0007669"/>
    <property type="project" value="InterPro"/>
</dbReference>
<dbReference type="InterPro" id="IPR035979">
    <property type="entry name" value="RBD_domain_sf"/>
</dbReference>
<evidence type="ECO:0000259" key="8">
    <source>
        <dbReference type="Pfam" id="PF00076"/>
    </source>
</evidence>
<dbReference type="Proteomes" id="UP000008909">
    <property type="component" value="Unassembled WGS sequence"/>
</dbReference>
<evidence type="ECO:0000256" key="3">
    <source>
        <dbReference type="ARBA" id="ARBA00022679"/>
    </source>
</evidence>
<keyword evidence="7" id="KW-1133">Transmembrane helix</keyword>
<reference key="2">
    <citation type="submission" date="2011-10" db="EMBL/GenBank/DDBJ databases">
        <title>The genome and transcriptome sequence of Clonorchis sinensis provide insights into the carcinogenic liver fluke.</title>
        <authorList>
            <person name="Wang X."/>
            <person name="Huang Y."/>
            <person name="Chen W."/>
            <person name="Liu H."/>
            <person name="Guo L."/>
            <person name="Chen Y."/>
            <person name="Luo F."/>
            <person name="Zhou W."/>
            <person name="Sun J."/>
            <person name="Mao Q."/>
            <person name="Liang P."/>
            <person name="Zhou C."/>
            <person name="Tian Y."/>
            <person name="Men J."/>
            <person name="Lv X."/>
            <person name="Huang L."/>
            <person name="Zhou J."/>
            <person name="Hu Y."/>
            <person name="Li R."/>
            <person name="Zhang F."/>
            <person name="Lei H."/>
            <person name="Li X."/>
            <person name="Hu X."/>
            <person name="Liang C."/>
            <person name="Xu J."/>
            <person name="Wu Z."/>
            <person name="Yu X."/>
        </authorList>
    </citation>
    <scope>NUCLEOTIDE SEQUENCE</scope>
    <source>
        <strain>Henan</strain>
    </source>
</reference>
<reference evidence="9" key="1">
    <citation type="journal article" date="2011" name="Genome Biol.">
        <title>The draft genome of the carcinogenic human liver fluke Clonorchis sinensis.</title>
        <authorList>
            <person name="Wang X."/>
            <person name="Chen W."/>
            <person name="Huang Y."/>
            <person name="Sun J."/>
            <person name="Men J."/>
            <person name="Liu H."/>
            <person name="Luo F."/>
            <person name="Guo L."/>
            <person name="Lv X."/>
            <person name="Deng C."/>
            <person name="Zhou C."/>
            <person name="Fan Y."/>
            <person name="Li X."/>
            <person name="Huang L."/>
            <person name="Hu Y."/>
            <person name="Liang C."/>
            <person name="Hu X."/>
            <person name="Xu J."/>
            <person name="Yu X."/>
        </authorList>
    </citation>
    <scope>NUCLEOTIDE SEQUENCE [LARGE SCALE GENOMIC DNA]</scope>
    <source>
        <strain evidence="9">Henan</strain>
    </source>
</reference>
<keyword evidence="7" id="KW-0812">Transmembrane</keyword>
<dbReference type="AlphaFoldDB" id="G7YH31"/>
<organism evidence="9 10">
    <name type="scientific">Clonorchis sinensis</name>
    <name type="common">Chinese liver fluke</name>
    <dbReference type="NCBI Taxonomy" id="79923"/>
    <lineage>
        <taxon>Eukaryota</taxon>
        <taxon>Metazoa</taxon>
        <taxon>Spiralia</taxon>
        <taxon>Lophotrochozoa</taxon>
        <taxon>Platyhelminthes</taxon>
        <taxon>Trematoda</taxon>
        <taxon>Digenea</taxon>
        <taxon>Opisthorchiida</taxon>
        <taxon>Opisthorchiata</taxon>
        <taxon>Opisthorchiidae</taxon>
        <taxon>Clonorchis</taxon>
    </lineage>
</organism>
<dbReference type="InterPro" id="IPR012677">
    <property type="entry name" value="Nucleotide-bd_a/b_plait_sf"/>
</dbReference>
<evidence type="ECO:0000256" key="6">
    <source>
        <dbReference type="ARBA" id="ARBA00023242"/>
    </source>
</evidence>
<proteinExistence type="predicted"/>
<keyword evidence="4" id="KW-0949">S-adenosyl-L-methionine</keyword>
<protein>
    <submittedName>
        <fullName evidence="9">Histone-lysine N-methyltransferase SETD1</fullName>
    </submittedName>
</protein>
<accession>G7YH31</accession>
<feature type="transmembrane region" description="Helical" evidence="7">
    <location>
        <begin position="111"/>
        <end position="127"/>
    </location>
</feature>
<keyword evidence="6" id="KW-0539">Nucleus</keyword>
<dbReference type="SUPFAM" id="SSF54928">
    <property type="entry name" value="RNA-binding domain, RBD"/>
    <property type="match status" value="1"/>
</dbReference>
<sequence>MVQNSRYDKGRCSHSLPVRTKMESSSGGHSFIAAKLLRDPEINPAYRMQLYRIDGVVEGIDEYYVGEKPEKEVTFSNLNDNISYKNLEDMCKPFGMIEEAKVYYHPLTQRHLGVGTVFLLLVFLLVCF</sequence>
<keyword evidence="5" id="KW-0156">Chromatin regulator</keyword>
<keyword evidence="2 9" id="KW-0489">Methyltransferase</keyword>
<dbReference type="Gene3D" id="3.30.70.330">
    <property type="match status" value="1"/>
</dbReference>
<evidence type="ECO:0000256" key="5">
    <source>
        <dbReference type="ARBA" id="ARBA00022853"/>
    </source>
</evidence>
<dbReference type="InterPro" id="IPR000504">
    <property type="entry name" value="RRM_dom"/>
</dbReference>
<evidence type="ECO:0000256" key="1">
    <source>
        <dbReference type="ARBA" id="ARBA00004123"/>
    </source>
</evidence>
<dbReference type="GO" id="GO:0042800">
    <property type="term" value="F:histone H3K4 methyltransferase activity"/>
    <property type="evidence" value="ECO:0007669"/>
    <property type="project" value="InterPro"/>
</dbReference>
<comment type="subcellular location">
    <subcellularLocation>
        <location evidence="1">Nucleus</location>
    </subcellularLocation>
</comment>
<gene>
    <name evidence="9" type="ORF">CLF_107710</name>
</gene>
<dbReference type="InterPro" id="IPR044570">
    <property type="entry name" value="Set1-like"/>
</dbReference>
<keyword evidence="3 9" id="KW-0808">Transferase</keyword>
<evidence type="ECO:0000313" key="10">
    <source>
        <dbReference type="Proteomes" id="UP000008909"/>
    </source>
</evidence>
<dbReference type="Pfam" id="PF00076">
    <property type="entry name" value="RRM_1"/>
    <property type="match status" value="1"/>
</dbReference>
<evidence type="ECO:0000256" key="4">
    <source>
        <dbReference type="ARBA" id="ARBA00022691"/>
    </source>
</evidence>
<evidence type="ECO:0000256" key="2">
    <source>
        <dbReference type="ARBA" id="ARBA00022603"/>
    </source>
</evidence>
<dbReference type="PANTHER" id="PTHR45814">
    <property type="entry name" value="HISTONE-LYSINE N-METHYLTRANSFERASE SETD1"/>
    <property type="match status" value="1"/>
</dbReference>
<evidence type="ECO:0000313" key="9">
    <source>
        <dbReference type="EMBL" id="GAA52264.1"/>
    </source>
</evidence>